<organism evidence="4 5">
    <name type="scientific">Bifidobacterium oedipodis</name>
    <dbReference type="NCBI Taxonomy" id="2675322"/>
    <lineage>
        <taxon>Bacteria</taxon>
        <taxon>Bacillati</taxon>
        <taxon>Actinomycetota</taxon>
        <taxon>Actinomycetes</taxon>
        <taxon>Bifidobacteriales</taxon>
        <taxon>Bifidobacteriaceae</taxon>
        <taxon>Bifidobacterium</taxon>
    </lineage>
</organism>
<protein>
    <submittedName>
        <fullName evidence="4">Dehydrogenase</fullName>
    </submittedName>
</protein>
<dbReference type="PANTHER" id="PTHR43333">
    <property type="entry name" value="2-HACID_DH_C DOMAIN-CONTAINING PROTEIN"/>
    <property type="match status" value="1"/>
</dbReference>
<dbReference type="InterPro" id="IPR006140">
    <property type="entry name" value="D-isomer_DH_NAD-bd"/>
</dbReference>
<dbReference type="CDD" id="cd05300">
    <property type="entry name" value="2-Hacid_dh_1"/>
    <property type="match status" value="1"/>
</dbReference>
<dbReference type="PANTHER" id="PTHR43333:SF1">
    <property type="entry name" value="D-ISOMER SPECIFIC 2-HYDROXYACID DEHYDROGENASE NAD-BINDING DOMAIN-CONTAINING PROTEIN"/>
    <property type="match status" value="1"/>
</dbReference>
<dbReference type="RefSeq" id="WP_169170927.1">
    <property type="nucleotide sequence ID" value="NZ_JAAIII010000001.1"/>
</dbReference>
<accession>A0A7Y0EPE2</accession>
<proteinExistence type="predicted"/>
<keyword evidence="5" id="KW-1185">Reference proteome</keyword>
<dbReference type="EMBL" id="JAAIII010000001">
    <property type="protein sequence ID" value="NMM92831.1"/>
    <property type="molecule type" value="Genomic_DNA"/>
</dbReference>
<dbReference type="SUPFAM" id="SSF51735">
    <property type="entry name" value="NAD(P)-binding Rossmann-fold domains"/>
    <property type="match status" value="1"/>
</dbReference>
<evidence type="ECO:0000313" key="5">
    <source>
        <dbReference type="Proteomes" id="UP000532194"/>
    </source>
</evidence>
<dbReference type="GO" id="GO:0016491">
    <property type="term" value="F:oxidoreductase activity"/>
    <property type="evidence" value="ECO:0007669"/>
    <property type="project" value="UniProtKB-KW"/>
</dbReference>
<keyword evidence="2" id="KW-0520">NAD</keyword>
<dbReference type="InterPro" id="IPR036291">
    <property type="entry name" value="NAD(P)-bd_dom_sf"/>
</dbReference>
<keyword evidence="1" id="KW-0560">Oxidoreductase</keyword>
<dbReference type="Pfam" id="PF02826">
    <property type="entry name" value="2-Hacid_dh_C"/>
    <property type="match status" value="1"/>
</dbReference>
<name>A0A7Y0EPE2_9BIFI</name>
<gene>
    <name evidence="4" type="ORF">G1C95_0016</name>
</gene>
<evidence type="ECO:0000313" key="4">
    <source>
        <dbReference type="EMBL" id="NMM92831.1"/>
    </source>
</evidence>
<dbReference type="GO" id="GO:0051287">
    <property type="term" value="F:NAD binding"/>
    <property type="evidence" value="ECO:0007669"/>
    <property type="project" value="InterPro"/>
</dbReference>
<evidence type="ECO:0000256" key="2">
    <source>
        <dbReference type="ARBA" id="ARBA00023027"/>
    </source>
</evidence>
<comment type="caution">
    <text evidence="4">The sequence shown here is derived from an EMBL/GenBank/DDBJ whole genome shotgun (WGS) entry which is preliminary data.</text>
</comment>
<evidence type="ECO:0000259" key="3">
    <source>
        <dbReference type="Pfam" id="PF02826"/>
    </source>
</evidence>
<sequence length="328" mass="35321">MTQENANKLIVNALPLTGEERESFDKAACGIPQVFVGDEAMRGEMVWRANIPEQWRARASAVIGNFPASDAAQYTAIEWLQTVSAGVDAYTRPGGLPSDVMITNATGAYGQSVAEHMFAMMWTLMKQVHRYASAQRDHVWHDEGPAASPDGAVALIIGTGDIGSHFGRLAQAVGMQTIGVRRNASVGAEGIERMHGFEDLDALLPLADVVAMALPSTPQTHHLIDAARLTLLKPTAIVLNAGRGDAIDCQALAAALREGKLRAAGLDVTEPEPLPADHPLWDEPRCLITPHVAGGLHLAQTGRRIIEIALENVTRYAQGRELKNIVRR</sequence>
<dbReference type="Proteomes" id="UP000532194">
    <property type="component" value="Unassembled WGS sequence"/>
</dbReference>
<reference evidence="4 5" key="1">
    <citation type="submission" date="2020-02" db="EMBL/GenBank/DDBJ databases">
        <title>Characterization of phylogenetic diversity of novel bifidobacterial species isolated in Czech ZOOs.</title>
        <authorList>
            <person name="Lugli G.A."/>
            <person name="Vera N.B."/>
            <person name="Ventura M."/>
        </authorList>
    </citation>
    <scope>NUCLEOTIDE SEQUENCE [LARGE SCALE GENOMIC DNA]</scope>
    <source>
        <strain evidence="4 5">DSM 109957</strain>
    </source>
</reference>
<feature type="domain" description="D-isomer specific 2-hydroxyacid dehydrogenase NAD-binding" evidence="3">
    <location>
        <begin position="118"/>
        <end position="293"/>
    </location>
</feature>
<dbReference type="AlphaFoldDB" id="A0A7Y0EPE2"/>
<dbReference type="Gene3D" id="3.40.50.720">
    <property type="entry name" value="NAD(P)-binding Rossmann-like Domain"/>
    <property type="match status" value="2"/>
</dbReference>
<evidence type="ECO:0000256" key="1">
    <source>
        <dbReference type="ARBA" id="ARBA00023002"/>
    </source>
</evidence>